<name>A0ABZ2BVK9_9RHOB</name>
<reference evidence="4" key="2">
    <citation type="submission" date="2024-01" db="EMBL/GenBank/DDBJ databases">
        <title>Roseobacter fucihabitans sp. nov., isolated from the brown alga Fucus spiralis.</title>
        <authorList>
            <person name="Hahnke S."/>
            <person name="Berger M."/>
            <person name="Schlingloff A."/>
            <person name="Athale I."/>
            <person name="Neumann-Schaal M."/>
            <person name="Adenaya A."/>
            <person name="Poehlein A."/>
            <person name="Daniel R."/>
            <person name="Pertersen J."/>
            <person name="Brinkhoff T."/>
        </authorList>
    </citation>
    <scope>NUCLEOTIDE SEQUENCE [LARGE SCALE GENOMIC DNA]</scope>
    <source>
        <strain evidence="4">B14</strain>
    </source>
</reference>
<dbReference type="EMBL" id="CP143423">
    <property type="protein sequence ID" value="WVX49376.1"/>
    <property type="molecule type" value="Genomic_DNA"/>
</dbReference>
<evidence type="ECO:0000259" key="2">
    <source>
        <dbReference type="PROSITE" id="PS51186"/>
    </source>
</evidence>
<dbReference type="Pfam" id="PF00583">
    <property type="entry name" value="Acetyltransf_1"/>
    <property type="match status" value="1"/>
</dbReference>
<dbReference type="Proteomes" id="UP001318682">
    <property type="component" value="Chromosome"/>
</dbReference>
<evidence type="ECO:0000256" key="1">
    <source>
        <dbReference type="ARBA" id="ARBA00022679"/>
    </source>
</evidence>
<dbReference type="PANTHER" id="PTHR13947">
    <property type="entry name" value="GNAT FAMILY N-ACETYLTRANSFERASE"/>
    <property type="match status" value="1"/>
</dbReference>
<gene>
    <name evidence="3" type="ORF">ROLI_024700</name>
</gene>
<dbReference type="CDD" id="cd04301">
    <property type="entry name" value="NAT_SF"/>
    <property type="match status" value="1"/>
</dbReference>
<evidence type="ECO:0000313" key="4">
    <source>
        <dbReference type="Proteomes" id="UP001318682"/>
    </source>
</evidence>
<protein>
    <recommendedName>
        <fullName evidence="2">N-acetyltransferase domain-containing protein</fullName>
    </recommendedName>
</protein>
<proteinExistence type="predicted"/>
<dbReference type="SUPFAM" id="SSF55729">
    <property type="entry name" value="Acyl-CoA N-acyltransferases (Nat)"/>
    <property type="match status" value="1"/>
</dbReference>
<dbReference type="InterPro" id="IPR050769">
    <property type="entry name" value="NAT_camello-type"/>
</dbReference>
<dbReference type="PROSITE" id="PS51186">
    <property type="entry name" value="GNAT"/>
    <property type="match status" value="1"/>
</dbReference>
<keyword evidence="1" id="KW-0808">Transferase</keyword>
<dbReference type="RefSeq" id="WP_187429619.1">
    <property type="nucleotide sequence ID" value="NZ_CP143423.1"/>
</dbReference>
<organism evidence="3 4">
    <name type="scientific">Roseobacter fucihabitans</name>
    <dbReference type="NCBI Taxonomy" id="1537242"/>
    <lineage>
        <taxon>Bacteria</taxon>
        <taxon>Pseudomonadati</taxon>
        <taxon>Pseudomonadota</taxon>
        <taxon>Alphaproteobacteria</taxon>
        <taxon>Rhodobacterales</taxon>
        <taxon>Roseobacteraceae</taxon>
        <taxon>Roseobacter</taxon>
    </lineage>
</organism>
<dbReference type="Gene3D" id="3.40.630.30">
    <property type="match status" value="1"/>
</dbReference>
<reference evidence="3 4" key="1">
    <citation type="submission" date="2015-07" db="EMBL/GenBank/DDBJ databases">
        <authorList>
            <person name="Voget S."/>
            <person name="Dogs M."/>
            <person name="Brinkhoff T.H."/>
            <person name="Daniel R."/>
        </authorList>
    </citation>
    <scope>NUCLEOTIDE SEQUENCE [LARGE SCALE GENOMIC DNA]</scope>
    <source>
        <strain evidence="3 4">B14</strain>
    </source>
</reference>
<accession>A0ABZ2BVK9</accession>
<dbReference type="InterPro" id="IPR016181">
    <property type="entry name" value="Acyl_CoA_acyltransferase"/>
</dbReference>
<keyword evidence="4" id="KW-1185">Reference proteome</keyword>
<dbReference type="PANTHER" id="PTHR13947:SF37">
    <property type="entry name" value="LD18367P"/>
    <property type="match status" value="1"/>
</dbReference>
<feature type="domain" description="N-acetyltransferase" evidence="2">
    <location>
        <begin position="4"/>
        <end position="158"/>
    </location>
</feature>
<evidence type="ECO:0000313" key="3">
    <source>
        <dbReference type="EMBL" id="WVX49376.1"/>
    </source>
</evidence>
<sequence length="170" mass="19222">MAQVQIRAFSAEDRDWLVEQHGVLYAQNEGFDASFGTLVAEIIDAFLSAHDPHREAGWIAQRGDVRLGSIFCVRLNETTAKLRLFLLVPEARGQGLGKQLLYTCMEFAENRDYTGMQLWTHESHHAACALYQSTGWKMISSEPVHSFGQDLVEQSWIYRFDPLAICEPGS</sequence>
<dbReference type="InterPro" id="IPR000182">
    <property type="entry name" value="GNAT_dom"/>
</dbReference>